<dbReference type="EMBL" id="CAJZAG010000009">
    <property type="protein sequence ID" value="CAG9180034.1"/>
    <property type="molecule type" value="Genomic_DNA"/>
</dbReference>
<dbReference type="PROSITE" id="PS00921">
    <property type="entry name" value="NITRIL_CHT_2"/>
    <property type="match status" value="1"/>
</dbReference>
<comment type="caution">
    <text evidence="4">The sequence shown here is derived from an EMBL/GenBank/DDBJ whole genome shotgun (WGS) entry which is preliminary data.</text>
</comment>
<evidence type="ECO:0000256" key="2">
    <source>
        <dbReference type="SAM" id="MobiDB-lite"/>
    </source>
</evidence>
<dbReference type="SUPFAM" id="SSF56317">
    <property type="entry name" value="Carbon-nitrogen hydrolase"/>
    <property type="match status" value="1"/>
</dbReference>
<accession>A0ABN7Z222</accession>
<dbReference type="EC" id="3.5.5.7" evidence="4"/>
<dbReference type="InterPro" id="IPR036526">
    <property type="entry name" value="C-N_Hydrolase_sf"/>
</dbReference>
<evidence type="ECO:0000313" key="4">
    <source>
        <dbReference type="EMBL" id="CAG9180034.1"/>
    </source>
</evidence>
<dbReference type="GO" id="GO:0018762">
    <property type="term" value="F:aliphatic nitrilase activity"/>
    <property type="evidence" value="ECO:0007669"/>
    <property type="project" value="UniProtKB-EC"/>
</dbReference>
<sequence length="342" mass="36915">MTQTASTSKVVRVAAVQYAPDLTSATGTLERALGAIAEAASRGAQLVVFPETFIPYYPYFSVVLAPARMGAEQNRLYENAVQVPGPITEALSDAARRHRIIVAVGVTERDHGSVYNTQLVFDIDGALILKHRKISPAPHERLVWGEGDGTSIKAVDSTIGRLGALTCWEHYNPLARFSLIAQHEEIHISTFIGSVFGPVFSEQTEIQLRNHALESGCFVVNATAWLSDEQRASIAPTPDMEKVLTGGCMTAIIGPDGRHIVPPLTEGEGILIADLDFAALTNAKRTRDTVGHYSRPDLFSLAVHSKVTPHVRTADANAARQQAEASHEHTLVAPAAARQTTE</sequence>
<comment type="similarity">
    <text evidence="1">Belongs to the carbon-nitrogen hydrolase superfamily. Nitrilase family.</text>
</comment>
<evidence type="ECO:0000256" key="1">
    <source>
        <dbReference type="ARBA" id="ARBA00008129"/>
    </source>
</evidence>
<keyword evidence="4" id="KW-0378">Hydrolase</keyword>
<proteinExistence type="inferred from homology"/>
<reference evidence="4 5" key="1">
    <citation type="submission" date="2021-08" db="EMBL/GenBank/DDBJ databases">
        <authorList>
            <person name="Peeters C."/>
        </authorList>
    </citation>
    <scope>NUCLEOTIDE SEQUENCE [LARGE SCALE GENOMIC DNA]</scope>
    <source>
        <strain evidence="4 5">LMG 32289</strain>
    </source>
</reference>
<name>A0ABN7Z222_9BURK</name>
<organism evidence="4 5">
    <name type="scientific">Cupriavidus pampae</name>
    <dbReference type="NCBI Taxonomy" id="659251"/>
    <lineage>
        <taxon>Bacteria</taxon>
        <taxon>Pseudomonadati</taxon>
        <taxon>Pseudomonadota</taxon>
        <taxon>Betaproteobacteria</taxon>
        <taxon>Burkholderiales</taxon>
        <taxon>Burkholderiaceae</taxon>
        <taxon>Cupriavidus</taxon>
    </lineage>
</organism>
<feature type="domain" description="CN hydrolase" evidence="3">
    <location>
        <begin position="11"/>
        <end position="277"/>
    </location>
</feature>
<dbReference type="PROSITE" id="PS50007">
    <property type="entry name" value="PIPLC_X_DOMAIN"/>
    <property type="match status" value="1"/>
</dbReference>
<dbReference type="InterPro" id="IPR003010">
    <property type="entry name" value="C-N_Hydrolase"/>
</dbReference>
<dbReference type="PANTHER" id="PTHR46044:SF1">
    <property type="entry name" value="CN HYDROLASE DOMAIN-CONTAINING PROTEIN"/>
    <property type="match status" value="1"/>
</dbReference>
<dbReference type="Pfam" id="PF00795">
    <property type="entry name" value="CN_hydrolase"/>
    <property type="match status" value="1"/>
</dbReference>
<evidence type="ECO:0000313" key="5">
    <source>
        <dbReference type="Proteomes" id="UP000706525"/>
    </source>
</evidence>
<feature type="region of interest" description="Disordered" evidence="2">
    <location>
        <begin position="321"/>
        <end position="342"/>
    </location>
</feature>
<dbReference type="InterPro" id="IPR044149">
    <property type="entry name" value="Nitrilases_CHs"/>
</dbReference>
<dbReference type="InterPro" id="IPR000132">
    <property type="entry name" value="Nitrilase/CN_hydratase_CS"/>
</dbReference>
<dbReference type="RefSeq" id="WP_223992232.1">
    <property type="nucleotide sequence ID" value="NZ_CAJZAG010000009.1"/>
</dbReference>
<dbReference type="Proteomes" id="UP000706525">
    <property type="component" value="Unassembled WGS sequence"/>
</dbReference>
<dbReference type="Gene3D" id="3.60.110.10">
    <property type="entry name" value="Carbon-nitrogen hydrolase"/>
    <property type="match status" value="1"/>
</dbReference>
<keyword evidence="5" id="KW-1185">Reference proteome</keyword>
<dbReference type="CDD" id="cd07564">
    <property type="entry name" value="nitrilases_CHs"/>
    <property type="match status" value="1"/>
</dbReference>
<evidence type="ECO:0000259" key="3">
    <source>
        <dbReference type="PROSITE" id="PS50263"/>
    </source>
</evidence>
<dbReference type="PANTHER" id="PTHR46044">
    <property type="entry name" value="NITRILASE"/>
    <property type="match status" value="1"/>
</dbReference>
<dbReference type="PROSITE" id="PS50263">
    <property type="entry name" value="CN_HYDROLASE"/>
    <property type="match status" value="1"/>
</dbReference>
<protein>
    <submittedName>
        <fullName evidence="4">Aliphatic nitrilase</fullName>
        <ecNumber evidence="4">3.5.5.7</ecNumber>
    </submittedName>
</protein>
<gene>
    <name evidence="4" type="primary">nitA_3</name>
    <name evidence="4" type="ORF">LMG32289_04479</name>
</gene>